<sequence>MRNGFMTLPSNISDEAEFLKSKVVNTLDDIERAYRKDIKKKAQENIQKMVESIERAGMKRLTLISHEDIEHERLKRFKEKRLEEEKKRREEEEAQ</sequence>
<accession>A0A392P8U1</accession>
<reference evidence="2 3" key="1">
    <citation type="journal article" date="2018" name="Front. Plant Sci.">
        <title>Red Clover (Trifolium pratense) and Zigzag Clover (T. medium) - A Picture of Genomic Similarities and Differences.</title>
        <authorList>
            <person name="Dluhosova J."/>
            <person name="Istvanek J."/>
            <person name="Nedelnik J."/>
            <person name="Repkova J."/>
        </authorList>
    </citation>
    <scope>NUCLEOTIDE SEQUENCE [LARGE SCALE GENOMIC DNA]</scope>
    <source>
        <strain evidence="3">cv. 10/8</strain>
        <tissue evidence="2">Leaf</tissue>
    </source>
</reference>
<evidence type="ECO:0000313" key="3">
    <source>
        <dbReference type="Proteomes" id="UP000265520"/>
    </source>
</evidence>
<evidence type="ECO:0000256" key="1">
    <source>
        <dbReference type="SAM" id="Coils"/>
    </source>
</evidence>
<proteinExistence type="predicted"/>
<protein>
    <submittedName>
        <fullName evidence="2">Uncharacterized protein</fullName>
    </submittedName>
</protein>
<organism evidence="2 3">
    <name type="scientific">Trifolium medium</name>
    <dbReference type="NCBI Taxonomy" id="97028"/>
    <lineage>
        <taxon>Eukaryota</taxon>
        <taxon>Viridiplantae</taxon>
        <taxon>Streptophyta</taxon>
        <taxon>Embryophyta</taxon>
        <taxon>Tracheophyta</taxon>
        <taxon>Spermatophyta</taxon>
        <taxon>Magnoliopsida</taxon>
        <taxon>eudicotyledons</taxon>
        <taxon>Gunneridae</taxon>
        <taxon>Pentapetalae</taxon>
        <taxon>rosids</taxon>
        <taxon>fabids</taxon>
        <taxon>Fabales</taxon>
        <taxon>Fabaceae</taxon>
        <taxon>Papilionoideae</taxon>
        <taxon>50 kb inversion clade</taxon>
        <taxon>NPAAA clade</taxon>
        <taxon>Hologalegina</taxon>
        <taxon>IRL clade</taxon>
        <taxon>Trifolieae</taxon>
        <taxon>Trifolium</taxon>
    </lineage>
</organism>
<keyword evidence="1" id="KW-0175">Coiled coil</keyword>
<dbReference type="Proteomes" id="UP000265520">
    <property type="component" value="Unassembled WGS sequence"/>
</dbReference>
<name>A0A392P8U1_9FABA</name>
<dbReference type="EMBL" id="LXQA010066893">
    <property type="protein sequence ID" value="MCI07850.1"/>
    <property type="molecule type" value="Genomic_DNA"/>
</dbReference>
<dbReference type="AlphaFoldDB" id="A0A392P8U1"/>
<feature type="coiled-coil region" evidence="1">
    <location>
        <begin position="39"/>
        <end position="95"/>
    </location>
</feature>
<keyword evidence="3" id="KW-1185">Reference proteome</keyword>
<evidence type="ECO:0000313" key="2">
    <source>
        <dbReference type="EMBL" id="MCI07850.1"/>
    </source>
</evidence>
<comment type="caution">
    <text evidence="2">The sequence shown here is derived from an EMBL/GenBank/DDBJ whole genome shotgun (WGS) entry which is preliminary data.</text>
</comment>